<proteinExistence type="predicted"/>
<reference evidence="2" key="1">
    <citation type="submission" date="2011-11" db="EMBL/GenBank/DDBJ databases">
        <title>The Genome Sequence of Fusarium oxysporum Cotton.</title>
        <authorList>
            <consortium name="The Broad Institute Genome Sequencing Platform"/>
            <person name="Ma L.-J."/>
            <person name="Gale L.R."/>
            <person name="Schwartz D.C."/>
            <person name="Zhou S."/>
            <person name="Corby-Kistler H."/>
            <person name="Young S.K."/>
            <person name="Zeng Q."/>
            <person name="Gargeya S."/>
            <person name="Fitzgerald M."/>
            <person name="Haas B."/>
            <person name="Abouelleil A."/>
            <person name="Alvarado L."/>
            <person name="Arachchi H.M."/>
            <person name="Berlin A."/>
            <person name="Brown A."/>
            <person name="Chapman S.B."/>
            <person name="Chen Z."/>
            <person name="Dunbar C."/>
            <person name="Freedman E."/>
            <person name="Gearin G."/>
            <person name="Goldberg J."/>
            <person name="Griggs A."/>
            <person name="Gujja S."/>
            <person name="Heiman D."/>
            <person name="Howarth C."/>
            <person name="Larson L."/>
            <person name="Lui A."/>
            <person name="MacDonald P.J.P."/>
            <person name="Montmayeur A."/>
            <person name="Murphy C."/>
            <person name="Neiman D."/>
            <person name="Pearson M."/>
            <person name="Priest M."/>
            <person name="Roberts A."/>
            <person name="Saif S."/>
            <person name="Shea T."/>
            <person name="Shenoy N."/>
            <person name="Sisk P."/>
            <person name="Stolte C."/>
            <person name="Sykes S."/>
            <person name="Wortman J."/>
            <person name="Nusbaum C."/>
            <person name="Birren B."/>
        </authorList>
    </citation>
    <scope>NUCLEOTIDE SEQUENCE [LARGE SCALE GENOMIC DNA]</scope>
    <source>
        <strain evidence="2">25433</strain>
    </source>
</reference>
<dbReference type="HOGENOM" id="CLU_2960861_0_0_1"/>
<dbReference type="EMBL" id="KK035400">
    <property type="protein sequence ID" value="EXM12741.1"/>
    <property type="molecule type" value="Genomic_DNA"/>
</dbReference>
<gene>
    <name evidence="2" type="ORF">FOTG_18777</name>
</gene>
<protein>
    <submittedName>
        <fullName evidence="2">Uncharacterized protein</fullName>
    </submittedName>
</protein>
<dbReference type="AlphaFoldDB" id="X0KVM1"/>
<name>X0KVM1_FUSOX</name>
<evidence type="ECO:0000256" key="1">
    <source>
        <dbReference type="SAM" id="MobiDB-lite"/>
    </source>
</evidence>
<organism evidence="2">
    <name type="scientific">Fusarium oxysporum f. sp. vasinfectum 25433</name>
    <dbReference type="NCBI Taxonomy" id="1089449"/>
    <lineage>
        <taxon>Eukaryota</taxon>
        <taxon>Fungi</taxon>
        <taxon>Dikarya</taxon>
        <taxon>Ascomycota</taxon>
        <taxon>Pezizomycotina</taxon>
        <taxon>Sordariomycetes</taxon>
        <taxon>Hypocreomycetidae</taxon>
        <taxon>Hypocreales</taxon>
        <taxon>Nectriaceae</taxon>
        <taxon>Fusarium</taxon>
        <taxon>Fusarium oxysporum species complex</taxon>
    </lineage>
</organism>
<evidence type="ECO:0000313" key="2">
    <source>
        <dbReference type="EMBL" id="EXM12741.1"/>
    </source>
</evidence>
<feature type="compositionally biased region" description="Pro residues" evidence="1">
    <location>
        <begin position="48"/>
        <end position="59"/>
    </location>
</feature>
<feature type="region of interest" description="Disordered" evidence="1">
    <location>
        <begin position="1"/>
        <end position="59"/>
    </location>
</feature>
<accession>X0KVM1</accession>
<dbReference type="Proteomes" id="UP000030701">
    <property type="component" value="Unassembled WGS sequence"/>
</dbReference>
<feature type="compositionally biased region" description="Low complexity" evidence="1">
    <location>
        <begin position="9"/>
        <end position="23"/>
    </location>
</feature>
<reference evidence="2" key="2">
    <citation type="submission" date="2014-03" db="EMBL/GenBank/DDBJ databases">
        <title>The Genome Annotation of Fusarium oxysporum Cotton.</title>
        <authorList>
            <consortium name="The Broad Institute Genomics Platform"/>
            <person name="Ma L.-J."/>
            <person name="Corby-Kistler H."/>
            <person name="Broz K."/>
            <person name="Gale L.R."/>
            <person name="Jonkers W."/>
            <person name="O'Donnell K."/>
            <person name="Ploetz R."/>
            <person name="Steinberg C."/>
            <person name="Schwartz D.C."/>
            <person name="VanEtten H."/>
            <person name="Zhou S."/>
            <person name="Young S.K."/>
            <person name="Zeng Q."/>
            <person name="Gargeya S."/>
            <person name="Fitzgerald M."/>
            <person name="Abouelleil A."/>
            <person name="Alvarado L."/>
            <person name="Chapman S.B."/>
            <person name="Gainer-Dewar J."/>
            <person name="Goldberg J."/>
            <person name="Griggs A."/>
            <person name="Gujja S."/>
            <person name="Hansen M."/>
            <person name="Howarth C."/>
            <person name="Imamovic A."/>
            <person name="Ireland A."/>
            <person name="Larimer J."/>
            <person name="McCowan C."/>
            <person name="Murphy C."/>
            <person name="Pearson M."/>
            <person name="Poon T.W."/>
            <person name="Priest M."/>
            <person name="Roberts A."/>
            <person name="Saif S."/>
            <person name="Shea T."/>
            <person name="Sykes S."/>
            <person name="Wortman J."/>
            <person name="Nusbaum C."/>
            <person name="Birren B."/>
        </authorList>
    </citation>
    <scope>NUCLEOTIDE SEQUENCE</scope>
    <source>
        <strain evidence="2">25433</strain>
    </source>
</reference>
<sequence length="59" mass="6166">MPNLWYSRPSAPSSKKPHNNSPPDRIDVSLNSLPTASSTPGNESSPVPDLPSPSLPTAA</sequence>
<feature type="compositionally biased region" description="Polar residues" evidence="1">
    <location>
        <begin position="29"/>
        <end position="43"/>
    </location>
</feature>